<keyword evidence="3" id="KW-1185">Reference proteome</keyword>
<dbReference type="Proteomes" id="UP000638263">
    <property type="component" value="Unassembled WGS sequence"/>
</dbReference>
<reference evidence="2" key="1">
    <citation type="journal article" date="2014" name="Int. J. Syst. Evol. Microbiol.">
        <title>Complete genome sequence of Corynebacterium casei LMG S-19264T (=DSM 44701T), isolated from a smear-ripened cheese.</title>
        <authorList>
            <consortium name="US DOE Joint Genome Institute (JGI-PGF)"/>
            <person name="Walter F."/>
            <person name="Albersmeier A."/>
            <person name="Kalinowski J."/>
            <person name="Ruckert C."/>
        </authorList>
    </citation>
    <scope>NUCLEOTIDE SEQUENCE</scope>
    <source>
        <strain evidence="2">CGMCC 4.3508</strain>
    </source>
</reference>
<accession>A0A917VRK7</accession>
<evidence type="ECO:0000313" key="3">
    <source>
        <dbReference type="Proteomes" id="UP000638263"/>
    </source>
</evidence>
<evidence type="ECO:0000313" key="2">
    <source>
        <dbReference type="EMBL" id="GGL07434.1"/>
    </source>
</evidence>
<dbReference type="RefSeq" id="WP_058854177.1">
    <property type="nucleotide sequence ID" value="NZ_BMMH01000003.1"/>
</dbReference>
<evidence type="ECO:0000256" key="1">
    <source>
        <dbReference type="SAM" id="MobiDB-lite"/>
    </source>
</evidence>
<protein>
    <submittedName>
        <fullName evidence="2">Uncharacterized protein</fullName>
    </submittedName>
</protein>
<organism evidence="2 3">
    <name type="scientific">Nocardia jinanensis</name>
    <dbReference type="NCBI Taxonomy" id="382504"/>
    <lineage>
        <taxon>Bacteria</taxon>
        <taxon>Bacillati</taxon>
        <taxon>Actinomycetota</taxon>
        <taxon>Actinomycetes</taxon>
        <taxon>Mycobacteriales</taxon>
        <taxon>Nocardiaceae</taxon>
        <taxon>Nocardia</taxon>
    </lineage>
</organism>
<feature type="region of interest" description="Disordered" evidence="1">
    <location>
        <begin position="47"/>
        <end position="82"/>
    </location>
</feature>
<dbReference type="EMBL" id="BMMH01000003">
    <property type="protein sequence ID" value="GGL07434.1"/>
    <property type="molecule type" value="Genomic_DNA"/>
</dbReference>
<gene>
    <name evidence="2" type="ORF">GCM10011588_22410</name>
</gene>
<proteinExistence type="predicted"/>
<comment type="caution">
    <text evidence="2">The sequence shown here is derived from an EMBL/GenBank/DDBJ whole genome shotgun (WGS) entry which is preliminary data.</text>
</comment>
<sequence>MPEQHPPLPTRTTNRAMAATLRLWQVTWCTDPTILEQVAAGLRELPDAAPRTLHSPSGIRTAPDTDPGTAAGIPRHPDDAGF</sequence>
<dbReference type="AlphaFoldDB" id="A0A917VRK7"/>
<name>A0A917VRK7_9NOCA</name>
<reference evidence="2" key="2">
    <citation type="submission" date="2020-09" db="EMBL/GenBank/DDBJ databases">
        <authorList>
            <person name="Sun Q."/>
            <person name="Zhou Y."/>
        </authorList>
    </citation>
    <scope>NUCLEOTIDE SEQUENCE</scope>
    <source>
        <strain evidence="2">CGMCC 4.3508</strain>
    </source>
</reference>